<dbReference type="RefSeq" id="WP_009600750.1">
    <property type="nucleotide sequence ID" value="NZ_AEIU01000063.1"/>
</dbReference>
<dbReference type="Proteomes" id="UP000002943">
    <property type="component" value="Unassembled WGS sequence"/>
</dbReference>
<evidence type="ECO:0000313" key="2">
    <source>
        <dbReference type="Proteomes" id="UP000002943"/>
    </source>
</evidence>
<comment type="caution">
    <text evidence="1">The sequence shown here is derived from an EMBL/GenBank/DDBJ whole genome shotgun (WGS) entry which is preliminary data.</text>
</comment>
<dbReference type="STRING" id="796620.VIBC2010_08812"/>
<organism evidence="1 2">
    <name type="scientific">Vibrio caribbeanicus ATCC BAA-2122</name>
    <dbReference type="NCBI Taxonomy" id="796620"/>
    <lineage>
        <taxon>Bacteria</taxon>
        <taxon>Pseudomonadati</taxon>
        <taxon>Pseudomonadota</taxon>
        <taxon>Gammaproteobacteria</taxon>
        <taxon>Vibrionales</taxon>
        <taxon>Vibrionaceae</taxon>
        <taxon>Vibrio</taxon>
    </lineage>
</organism>
<sequence length="58" mass="6374">MWQTWVPERSSLTIASISKTHVAGQPGQDHFSSISIGLGYLIAPVLSKEKGLFFLSQK</sequence>
<proteinExistence type="predicted"/>
<reference evidence="1 2" key="1">
    <citation type="journal article" date="2012" name="Int. J. Syst. Evol. Microbiol.">
        <title>Vibrio caribbeanicus sp. nov., isolated from the marine sponge Scleritoderma cyanea.</title>
        <authorList>
            <person name="Hoffmann M."/>
            <person name="Monday S.R."/>
            <person name="Allard M.W."/>
            <person name="Strain E.A."/>
            <person name="Whittaker P."/>
            <person name="Naum M."/>
            <person name="McCarthy P.J."/>
            <person name="Lopez J.V."/>
            <person name="Fischer M."/>
            <person name="Brown E.W."/>
        </authorList>
    </citation>
    <scope>NUCLEOTIDE SEQUENCE [LARGE SCALE GENOMIC DNA]</scope>
    <source>
        <strain evidence="1 2">ATCC BAA-2122</strain>
    </source>
</reference>
<evidence type="ECO:0000313" key="1">
    <source>
        <dbReference type="EMBL" id="EFP97126.1"/>
    </source>
</evidence>
<keyword evidence="2" id="KW-1185">Reference proteome</keyword>
<gene>
    <name evidence="1" type="ORF">VIBC2010_08812</name>
</gene>
<accession>E3BIB8</accession>
<dbReference type="AlphaFoldDB" id="E3BIB8"/>
<protein>
    <submittedName>
        <fullName evidence="1">Uncharacterized protein</fullName>
    </submittedName>
</protein>
<dbReference type="EMBL" id="AEIU01000063">
    <property type="protein sequence ID" value="EFP97126.1"/>
    <property type="molecule type" value="Genomic_DNA"/>
</dbReference>
<name>E3BIB8_9VIBR</name>